<reference evidence="3 4" key="1">
    <citation type="submission" date="2020-08" db="EMBL/GenBank/DDBJ databases">
        <title>Sequencing the genomes of 1000 actinobacteria strains.</title>
        <authorList>
            <person name="Klenk H.-P."/>
        </authorList>
    </citation>
    <scope>NUCLEOTIDE SEQUENCE [LARGE SCALE GENOMIC DNA]</scope>
    <source>
        <strain evidence="3 4">DSM 43851</strain>
    </source>
</reference>
<sequence length="429" mass="45940">MPVRILGREGEILVVEPTRIGVVGCGGHAYRNVLPSVRQIPEAIMVAFCDLHRDKAELYARSLGTDAVAHEDVDEMLDQGGLDAVVVVVGFDDETGEPLYPPVVERILRRGVPVWLEKPPAADVSGVRRMAAAAAEGGTFAQVGFKKVFSPAVHRLGQLIAQPEFGPVTQYSYSYDVDMPAQIGNLRSPSGRRFLDDFVHVASVIDQLFGSPARVQTVRSPSGAGVVLNVHADGIVGTVNLANSRSGLAPVERLEIVGTGASASLENGAYLRYYPPGTRGPYGTSTSYLPPVTDQAPADLGPRVWEPEFSLGNLHGGSLFVQGYFHQMRAFVDAVRAGTPPERCGLDAAARVMAYLDALVGDFDSWRPVAGQPDVAHTHEVDEPQEFSCPDSGRAMVLKDGWNYVCRDCGRTRSGQSADAITCGAGVRT</sequence>
<feature type="domain" description="Gfo/Idh/MocA-like oxidoreductase N-terminal" evidence="2">
    <location>
        <begin position="19"/>
        <end position="145"/>
    </location>
</feature>
<dbReference type="SUPFAM" id="SSF51735">
    <property type="entry name" value="NAD(P)-binding Rossmann-fold domains"/>
    <property type="match status" value="1"/>
</dbReference>
<dbReference type="Proteomes" id="UP000585638">
    <property type="component" value="Unassembled WGS sequence"/>
</dbReference>
<dbReference type="InterPro" id="IPR000683">
    <property type="entry name" value="Gfo/Idh/MocA-like_OxRdtase_N"/>
</dbReference>
<evidence type="ECO:0000256" key="1">
    <source>
        <dbReference type="ARBA" id="ARBA00023002"/>
    </source>
</evidence>
<gene>
    <name evidence="3" type="ORF">BJ998_007554</name>
</gene>
<dbReference type="GO" id="GO:0016491">
    <property type="term" value="F:oxidoreductase activity"/>
    <property type="evidence" value="ECO:0007669"/>
    <property type="project" value="UniProtKB-KW"/>
</dbReference>
<dbReference type="PANTHER" id="PTHR43818">
    <property type="entry name" value="BCDNA.GH03377"/>
    <property type="match status" value="1"/>
</dbReference>
<evidence type="ECO:0000313" key="4">
    <source>
        <dbReference type="Proteomes" id="UP000585638"/>
    </source>
</evidence>
<dbReference type="Pfam" id="PF01408">
    <property type="entry name" value="GFO_IDH_MocA"/>
    <property type="match status" value="1"/>
</dbReference>
<evidence type="ECO:0000259" key="2">
    <source>
        <dbReference type="Pfam" id="PF01408"/>
    </source>
</evidence>
<dbReference type="InterPro" id="IPR050463">
    <property type="entry name" value="Gfo/Idh/MocA_oxidrdct_glycsds"/>
</dbReference>
<dbReference type="PANTHER" id="PTHR43818:SF11">
    <property type="entry name" value="BCDNA.GH03377"/>
    <property type="match status" value="1"/>
</dbReference>
<name>A0A7W9KQ35_9PSEU</name>
<dbReference type="SUPFAM" id="SSF55347">
    <property type="entry name" value="Glyceraldehyde-3-phosphate dehydrogenase-like, C-terminal domain"/>
    <property type="match status" value="1"/>
</dbReference>
<dbReference type="AlphaFoldDB" id="A0A7W9KQ35"/>
<dbReference type="InterPro" id="IPR036291">
    <property type="entry name" value="NAD(P)-bd_dom_sf"/>
</dbReference>
<proteinExistence type="predicted"/>
<protein>
    <submittedName>
        <fullName evidence="3">Putative dehydrogenase</fullName>
    </submittedName>
</protein>
<dbReference type="Gene3D" id="3.30.360.10">
    <property type="entry name" value="Dihydrodipicolinate Reductase, domain 2"/>
    <property type="match status" value="1"/>
</dbReference>
<evidence type="ECO:0000313" key="3">
    <source>
        <dbReference type="EMBL" id="MBB5896358.1"/>
    </source>
</evidence>
<comment type="caution">
    <text evidence="3">The sequence shown here is derived from an EMBL/GenBank/DDBJ whole genome shotgun (WGS) entry which is preliminary data.</text>
</comment>
<dbReference type="RefSeq" id="WP_184868027.1">
    <property type="nucleotide sequence ID" value="NZ_BAAAWY010000101.1"/>
</dbReference>
<organism evidence="3 4">
    <name type="scientific">Kutzneria kofuensis</name>
    <dbReference type="NCBI Taxonomy" id="103725"/>
    <lineage>
        <taxon>Bacteria</taxon>
        <taxon>Bacillati</taxon>
        <taxon>Actinomycetota</taxon>
        <taxon>Actinomycetes</taxon>
        <taxon>Pseudonocardiales</taxon>
        <taxon>Pseudonocardiaceae</taxon>
        <taxon>Kutzneria</taxon>
    </lineage>
</organism>
<keyword evidence="4" id="KW-1185">Reference proteome</keyword>
<dbReference type="EMBL" id="JACHIR010000001">
    <property type="protein sequence ID" value="MBB5896358.1"/>
    <property type="molecule type" value="Genomic_DNA"/>
</dbReference>
<dbReference type="GO" id="GO:0000166">
    <property type="term" value="F:nucleotide binding"/>
    <property type="evidence" value="ECO:0007669"/>
    <property type="project" value="InterPro"/>
</dbReference>
<dbReference type="Gene3D" id="3.40.50.720">
    <property type="entry name" value="NAD(P)-binding Rossmann-like Domain"/>
    <property type="match status" value="1"/>
</dbReference>
<accession>A0A7W9KQ35</accession>
<keyword evidence="1" id="KW-0560">Oxidoreductase</keyword>